<feature type="non-terminal residue" evidence="2">
    <location>
        <position position="44"/>
    </location>
</feature>
<protein>
    <submittedName>
        <fullName evidence="2">Branched-chain amino acid ABC transporter substrate-binding protein</fullName>
    </submittedName>
</protein>
<dbReference type="Proteomes" id="UP001528672">
    <property type="component" value="Unassembled WGS sequence"/>
</dbReference>
<evidence type="ECO:0000313" key="3">
    <source>
        <dbReference type="Proteomes" id="UP001528672"/>
    </source>
</evidence>
<reference evidence="2 3" key="1">
    <citation type="submission" date="2023-02" db="EMBL/GenBank/DDBJ databases">
        <title>Bacterial whole genome sequence for Curvibacter sp. HBC28.</title>
        <authorList>
            <person name="Le V."/>
            <person name="Ko S.-R."/>
            <person name="Ahn C.-Y."/>
            <person name="Oh H.-M."/>
        </authorList>
    </citation>
    <scope>NUCLEOTIDE SEQUENCE [LARGE SCALE GENOMIC DNA]</scope>
    <source>
        <strain evidence="2 3">HBC28</strain>
    </source>
</reference>
<evidence type="ECO:0000313" key="2">
    <source>
        <dbReference type="EMBL" id="MDD0817083.1"/>
    </source>
</evidence>
<feature type="chain" id="PRO_5045407502" evidence="1">
    <location>
        <begin position="23"/>
        <end position="44"/>
    </location>
</feature>
<accession>A0ABT5MKG8</accession>
<name>A0ABT5MKG8_9BURK</name>
<feature type="signal peptide" evidence="1">
    <location>
        <begin position="1"/>
        <end position="22"/>
    </location>
</feature>
<keyword evidence="1" id="KW-0732">Signal</keyword>
<gene>
    <name evidence="2" type="ORF">PSQ39_20790</name>
</gene>
<dbReference type="EMBL" id="JAQSIO010000013">
    <property type="protein sequence ID" value="MDD0817083.1"/>
    <property type="molecule type" value="Genomic_DNA"/>
</dbReference>
<keyword evidence="3" id="KW-1185">Reference proteome</keyword>
<comment type="caution">
    <text evidence="2">The sequence shown here is derived from an EMBL/GenBank/DDBJ whole genome shotgun (WGS) entry which is preliminary data.</text>
</comment>
<proteinExistence type="predicted"/>
<sequence length="44" mass="4386">MQLKLKLTAVAALAVLAGAASAQDVQVVKIGHVAPMSGAQAHYG</sequence>
<evidence type="ECO:0000256" key="1">
    <source>
        <dbReference type="SAM" id="SignalP"/>
    </source>
</evidence>
<organism evidence="2 3">
    <name type="scientific">Curvibacter microcysteis</name>
    <dbReference type="NCBI Taxonomy" id="3026419"/>
    <lineage>
        <taxon>Bacteria</taxon>
        <taxon>Pseudomonadati</taxon>
        <taxon>Pseudomonadota</taxon>
        <taxon>Betaproteobacteria</taxon>
        <taxon>Burkholderiales</taxon>
        <taxon>Comamonadaceae</taxon>
        <taxon>Curvibacter</taxon>
    </lineage>
</organism>